<dbReference type="InterPro" id="IPR052523">
    <property type="entry name" value="Trichothecene_AcTrans"/>
</dbReference>
<organism evidence="2 3">
    <name type="scientific">Teratosphaeria destructans</name>
    <dbReference type="NCBI Taxonomy" id="418781"/>
    <lineage>
        <taxon>Eukaryota</taxon>
        <taxon>Fungi</taxon>
        <taxon>Dikarya</taxon>
        <taxon>Ascomycota</taxon>
        <taxon>Pezizomycotina</taxon>
        <taxon>Dothideomycetes</taxon>
        <taxon>Dothideomycetidae</taxon>
        <taxon>Mycosphaerellales</taxon>
        <taxon>Teratosphaeriaceae</taxon>
        <taxon>Teratosphaeria</taxon>
    </lineage>
</organism>
<evidence type="ECO:0000313" key="3">
    <source>
        <dbReference type="Proteomes" id="UP001138500"/>
    </source>
</evidence>
<dbReference type="AlphaFoldDB" id="A0A9W7W403"/>
<reference evidence="2 3" key="1">
    <citation type="journal article" date="2018" name="IMA Fungus">
        <title>IMA Genome-F 10: Nine draft genome sequences of Claviceps purpurea s.lat., including C. arundinis, C. humidiphila, and C. cf. spartinae, pseudomolecules for the pitch canker pathogen Fusarium circinatum, draft genome of Davidsoniella eucalypti, Grosmannia galeiformis, Quambalaria eucalypti, and Teratosphaeria destructans.</title>
        <authorList>
            <person name="Wingfield B.D."/>
            <person name="Liu M."/>
            <person name="Nguyen H.D."/>
            <person name="Lane F.A."/>
            <person name="Morgan S.W."/>
            <person name="De Vos L."/>
            <person name="Wilken P.M."/>
            <person name="Duong T.A."/>
            <person name="Aylward J."/>
            <person name="Coetzee M.P."/>
            <person name="Dadej K."/>
            <person name="De Beer Z.W."/>
            <person name="Findlay W."/>
            <person name="Havenga M."/>
            <person name="Kolarik M."/>
            <person name="Menzies J.G."/>
            <person name="Naidoo K."/>
            <person name="Pochopski O."/>
            <person name="Shoukouhi P."/>
            <person name="Santana Q.C."/>
            <person name="Seifert K.A."/>
            <person name="Soal N."/>
            <person name="Steenkamp E.T."/>
            <person name="Tatham C.T."/>
            <person name="van der Nest M.A."/>
            <person name="Wingfield M.J."/>
        </authorList>
    </citation>
    <scope>NUCLEOTIDE SEQUENCE [LARGE SCALE GENOMIC DNA]</scope>
    <source>
        <strain evidence="2">CMW44962</strain>
    </source>
</reference>
<dbReference type="Gene3D" id="3.40.630.30">
    <property type="match status" value="1"/>
</dbReference>
<evidence type="ECO:0000259" key="1">
    <source>
        <dbReference type="PROSITE" id="PS51186"/>
    </source>
</evidence>
<dbReference type="PANTHER" id="PTHR42791">
    <property type="entry name" value="GNAT FAMILY ACETYLTRANSFERASE"/>
    <property type="match status" value="1"/>
</dbReference>
<dbReference type="Pfam" id="PF00583">
    <property type="entry name" value="Acetyltransf_1"/>
    <property type="match status" value="1"/>
</dbReference>
<protein>
    <submittedName>
        <fullName evidence="2">Gnat family</fullName>
    </submittedName>
</protein>
<gene>
    <name evidence="2" type="ORF">Tdes44962_MAKER08786</name>
</gene>
<dbReference type="EMBL" id="RIBY02001090">
    <property type="protein sequence ID" value="KAH9833363.1"/>
    <property type="molecule type" value="Genomic_DNA"/>
</dbReference>
<dbReference type="OrthoDB" id="410198at2759"/>
<dbReference type="PROSITE" id="PS51186">
    <property type="entry name" value="GNAT"/>
    <property type="match status" value="1"/>
</dbReference>
<comment type="caution">
    <text evidence="2">The sequence shown here is derived from an EMBL/GenBank/DDBJ whole genome shotgun (WGS) entry which is preliminary data.</text>
</comment>
<dbReference type="SUPFAM" id="SSF55729">
    <property type="entry name" value="Acyl-CoA N-acyltransferases (Nat)"/>
    <property type="match status" value="1"/>
</dbReference>
<proteinExistence type="predicted"/>
<sequence>MPLQLLPLEESDIDAQSEINWRAFKPGIMGVLFPTGYTPEDRAWMKASTLRDWHLHPGTYRAFKVIDTDLPPDDPLRQIVGTAKWKVYPSERTQDELDAADKEAEAGGRPPNAGPALKAFGEACGRNKKEILGGKPYMLLHVLGTHPEHQRRGVGSLHLQWGKDEADRLGLPMYLESSPEGKAVYEKHGFEFVKWLEWDAREFGHRDACRHAIMMRPAKRV</sequence>
<name>A0A9W7W403_9PEZI</name>
<feature type="domain" description="N-acetyltransferase" evidence="1">
    <location>
        <begin position="74"/>
        <end position="216"/>
    </location>
</feature>
<dbReference type="GO" id="GO:0016747">
    <property type="term" value="F:acyltransferase activity, transferring groups other than amino-acyl groups"/>
    <property type="evidence" value="ECO:0007669"/>
    <property type="project" value="InterPro"/>
</dbReference>
<evidence type="ECO:0000313" key="2">
    <source>
        <dbReference type="EMBL" id="KAH9833363.1"/>
    </source>
</evidence>
<reference evidence="2 3" key="2">
    <citation type="journal article" date="2021" name="Curr. Genet.">
        <title>Genetic response to nitrogen starvation in the aggressive Eucalyptus foliar pathogen Teratosphaeria destructans.</title>
        <authorList>
            <person name="Havenga M."/>
            <person name="Wingfield B.D."/>
            <person name="Wingfield M.J."/>
            <person name="Dreyer L.L."/>
            <person name="Roets F."/>
            <person name="Aylward J."/>
        </authorList>
    </citation>
    <scope>NUCLEOTIDE SEQUENCE [LARGE SCALE GENOMIC DNA]</scope>
    <source>
        <strain evidence="2">CMW44962</strain>
    </source>
</reference>
<dbReference type="InterPro" id="IPR000182">
    <property type="entry name" value="GNAT_dom"/>
</dbReference>
<accession>A0A9W7W403</accession>
<dbReference type="Proteomes" id="UP001138500">
    <property type="component" value="Unassembled WGS sequence"/>
</dbReference>
<dbReference type="InterPro" id="IPR016181">
    <property type="entry name" value="Acyl_CoA_acyltransferase"/>
</dbReference>
<dbReference type="PANTHER" id="PTHR42791:SF14">
    <property type="entry name" value="N-ACETYLTRANSFERASE DOMAIN-CONTAINING PROTEIN"/>
    <property type="match status" value="1"/>
</dbReference>
<keyword evidence="3" id="KW-1185">Reference proteome</keyword>